<evidence type="ECO:0000313" key="2">
    <source>
        <dbReference type="EMBL" id="MFC0253792.1"/>
    </source>
</evidence>
<protein>
    <submittedName>
        <fullName evidence="2">DUF4214 domain-containing protein</fullName>
    </submittedName>
</protein>
<dbReference type="Gene3D" id="2.60.120.380">
    <property type="match status" value="3"/>
</dbReference>
<comment type="caution">
    <text evidence="2">The sequence shown here is derived from an EMBL/GenBank/DDBJ whole genome shotgun (WGS) entry which is preliminary data.</text>
</comment>
<sequence length="547" mass="58412">MGDKEVRVHPITFGTGGEVTLDFQHPDGIVGNGHPIALRLYDSENNEIASLTARGNAKLYATVPAGGTYYLSARDADFSSKAPGAYSFTSTLKNDLNTIYDGGANNSLSTALHLPVDHVVRGRLEYRDTDTFYVEPDAGGRLRFQFAHANGQGAEGNMVRLHVTDMQSKVILTGTMRGDHVFETTVPMAGRYLVTVSQVFSEQPNKGLYTLAPVFDTYKGVVYDSPANDAPSEAQLLPLGRTAIGRAGANDIDYYKFDASSGGKLSLNFGHPYGPGKEGGQMTIEIADSKGKVLLAKAERGSDLLNVDLENGGSYTVKISNPFYKEVPGYYSIMAGLANNDGKTIVLANAGAFVGSSGNDVVHGSTGTDIMSINGNAGDHTIVVYPAGATVFDTAGRHGRDTLFNVERLKFDDKMVAIDVSGVAGQAFRLYEAAFNRASDDAGLGFWIHHLDNGLPLHHVAQEFITSAEFIGKYGANLSNAAFVTKLYENVLDRAPDAAGIDYWVTLLGKGTVDRADVLIGMANSDENVAKLVGATMDGIEYLAWGS</sequence>
<dbReference type="Pfam" id="PF13946">
    <property type="entry name" value="DUF4214"/>
    <property type="match status" value="1"/>
</dbReference>
<evidence type="ECO:0000259" key="1">
    <source>
        <dbReference type="Pfam" id="PF13946"/>
    </source>
</evidence>
<evidence type="ECO:0000313" key="3">
    <source>
        <dbReference type="Proteomes" id="UP001589773"/>
    </source>
</evidence>
<reference evidence="2 3" key="1">
    <citation type="submission" date="2024-09" db="EMBL/GenBank/DDBJ databases">
        <authorList>
            <person name="Sun Q."/>
            <person name="Mori K."/>
        </authorList>
    </citation>
    <scope>NUCLEOTIDE SEQUENCE [LARGE SCALE GENOMIC DNA]</scope>
    <source>
        <strain evidence="2 3">CCM 7792</strain>
    </source>
</reference>
<dbReference type="Gene3D" id="1.10.3130.20">
    <property type="entry name" value="Phycobilisome linker domain"/>
    <property type="match status" value="1"/>
</dbReference>
<feature type="domain" description="DUF4214" evidence="1">
    <location>
        <begin position="461"/>
        <end position="531"/>
    </location>
</feature>
<proteinExistence type="predicted"/>
<dbReference type="InterPro" id="IPR025282">
    <property type="entry name" value="DUF4214"/>
</dbReference>
<name>A0ABV6FJT4_9BURK</name>
<dbReference type="EMBL" id="JBHLWP010000016">
    <property type="protein sequence ID" value="MFC0253792.1"/>
    <property type="molecule type" value="Genomic_DNA"/>
</dbReference>
<dbReference type="InterPro" id="IPR038255">
    <property type="entry name" value="PBS_linker_sf"/>
</dbReference>
<dbReference type="Proteomes" id="UP001589773">
    <property type="component" value="Unassembled WGS sequence"/>
</dbReference>
<accession>A0ABV6FJT4</accession>
<gene>
    <name evidence="2" type="ORF">ACFFJK_17985</name>
</gene>
<keyword evidence="3" id="KW-1185">Reference proteome</keyword>
<organism evidence="2 3">
    <name type="scientific">Massilia consociata</name>
    <dbReference type="NCBI Taxonomy" id="760117"/>
    <lineage>
        <taxon>Bacteria</taxon>
        <taxon>Pseudomonadati</taxon>
        <taxon>Pseudomonadota</taxon>
        <taxon>Betaproteobacteria</taxon>
        <taxon>Burkholderiales</taxon>
        <taxon>Oxalobacteraceae</taxon>
        <taxon>Telluria group</taxon>
        <taxon>Massilia</taxon>
    </lineage>
</organism>